<evidence type="ECO:0000256" key="15">
    <source>
        <dbReference type="SAM" id="MobiDB-lite"/>
    </source>
</evidence>
<evidence type="ECO:0000256" key="12">
    <source>
        <dbReference type="ARBA" id="ARBA00023136"/>
    </source>
</evidence>
<dbReference type="GO" id="GO:0016020">
    <property type="term" value="C:membrane"/>
    <property type="evidence" value="ECO:0007669"/>
    <property type="project" value="UniProtKB-SubCell"/>
</dbReference>
<evidence type="ECO:0000256" key="8">
    <source>
        <dbReference type="ARBA" id="ARBA00022771"/>
    </source>
</evidence>
<feature type="region of interest" description="Disordered" evidence="15">
    <location>
        <begin position="262"/>
        <end position="286"/>
    </location>
</feature>
<dbReference type="EC" id="2.3.2.27" evidence="4"/>
<evidence type="ECO:0000256" key="6">
    <source>
        <dbReference type="ARBA" id="ARBA00022692"/>
    </source>
</evidence>
<evidence type="ECO:0000256" key="11">
    <source>
        <dbReference type="ARBA" id="ARBA00022989"/>
    </source>
</evidence>
<organism evidence="18 19">
    <name type="scientific">Ceratopteris richardii</name>
    <name type="common">Triangle waterfern</name>
    <dbReference type="NCBI Taxonomy" id="49495"/>
    <lineage>
        <taxon>Eukaryota</taxon>
        <taxon>Viridiplantae</taxon>
        <taxon>Streptophyta</taxon>
        <taxon>Embryophyta</taxon>
        <taxon>Tracheophyta</taxon>
        <taxon>Polypodiopsida</taxon>
        <taxon>Polypodiidae</taxon>
        <taxon>Polypodiales</taxon>
        <taxon>Pteridineae</taxon>
        <taxon>Pteridaceae</taxon>
        <taxon>Parkerioideae</taxon>
        <taxon>Ceratopteris</taxon>
    </lineage>
</organism>
<keyword evidence="8 14" id="KW-0863">Zinc-finger</keyword>
<evidence type="ECO:0000256" key="10">
    <source>
        <dbReference type="ARBA" id="ARBA00022833"/>
    </source>
</evidence>
<dbReference type="InterPro" id="IPR013083">
    <property type="entry name" value="Znf_RING/FYVE/PHD"/>
</dbReference>
<dbReference type="FunFam" id="3.30.40.10:FF:000187">
    <property type="entry name" value="E3 ubiquitin-protein ligase ATL6"/>
    <property type="match status" value="1"/>
</dbReference>
<name>A0A8T2ULK5_CERRI</name>
<feature type="domain" description="RING-type" evidence="17">
    <location>
        <begin position="128"/>
        <end position="170"/>
    </location>
</feature>
<dbReference type="PANTHER" id="PTHR14155">
    <property type="entry name" value="RING FINGER DOMAIN-CONTAINING"/>
    <property type="match status" value="1"/>
</dbReference>
<evidence type="ECO:0000256" key="7">
    <source>
        <dbReference type="ARBA" id="ARBA00022723"/>
    </source>
</evidence>
<feature type="region of interest" description="Disordered" evidence="15">
    <location>
        <begin position="194"/>
        <end position="222"/>
    </location>
</feature>
<proteinExistence type="inferred from homology"/>
<dbReference type="OrthoDB" id="515079at2759"/>
<dbReference type="AlphaFoldDB" id="A0A8T2ULK5"/>
<keyword evidence="12 16" id="KW-0472">Membrane</keyword>
<evidence type="ECO:0000256" key="2">
    <source>
        <dbReference type="ARBA" id="ARBA00004167"/>
    </source>
</evidence>
<keyword evidence="6 16" id="KW-0812">Transmembrane</keyword>
<comment type="pathway">
    <text evidence="3">Protein modification; protein ubiquitination.</text>
</comment>
<evidence type="ECO:0000313" key="18">
    <source>
        <dbReference type="EMBL" id="KAH7433179.1"/>
    </source>
</evidence>
<evidence type="ECO:0000256" key="14">
    <source>
        <dbReference type="PROSITE-ProRule" id="PRU00175"/>
    </source>
</evidence>
<dbReference type="Gene3D" id="3.30.40.10">
    <property type="entry name" value="Zinc/RING finger domain, C3HC4 (zinc finger)"/>
    <property type="match status" value="1"/>
</dbReference>
<comment type="catalytic activity">
    <reaction evidence="1">
        <text>S-ubiquitinyl-[E2 ubiquitin-conjugating enzyme]-L-cysteine + [acceptor protein]-L-lysine = [E2 ubiquitin-conjugating enzyme]-L-cysteine + N(6)-ubiquitinyl-[acceptor protein]-L-lysine.</text>
        <dbReference type="EC" id="2.3.2.27"/>
    </reaction>
</comment>
<dbReference type="PROSITE" id="PS50089">
    <property type="entry name" value="ZF_RING_2"/>
    <property type="match status" value="1"/>
</dbReference>
<dbReference type="Pfam" id="PF13639">
    <property type="entry name" value="zf-RING_2"/>
    <property type="match status" value="1"/>
</dbReference>
<dbReference type="PANTHER" id="PTHR14155:SF627">
    <property type="entry name" value="OS06G0192800 PROTEIN"/>
    <property type="match status" value="1"/>
</dbReference>
<comment type="subcellular location">
    <subcellularLocation>
        <location evidence="2">Membrane</location>
        <topology evidence="2">Single-pass membrane protein</topology>
    </subcellularLocation>
</comment>
<keyword evidence="10" id="KW-0862">Zinc</keyword>
<dbReference type="GO" id="GO:0061630">
    <property type="term" value="F:ubiquitin protein ligase activity"/>
    <property type="evidence" value="ECO:0007669"/>
    <property type="project" value="UniProtKB-EC"/>
</dbReference>
<gene>
    <name evidence="18" type="ORF">KP509_07G057700</name>
</gene>
<feature type="compositionally biased region" description="Basic and acidic residues" evidence="15">
    <location>
        <begin position="262"/>
        <end position="272"/>
    </location>
</feature>
<reference evidence="18" key="1">
    <citation type="submission" date="2021-08" db="EMBL/GenBank/DDBJ databases">
        <title>WGS assembly of Ceratopteris richardii.</title>
        <authorList>
            <person name="Marchant D.B."/>
            <person name="Chen G."/>
            <person name="Jenkins J."/>
            <person name="Shu S."/>
            <person name="Leebens-Mack J."/>
            <person name="Grimwood J."/>
            <person name="Schmutz J."/>
            <person name="Soltis P."/>
            <person name="Soltis D."/>
            <person name="Chen Z.-H."/>
        </authorList>
    </citation>
    <scope>NUCLEOTIDE SEQUENCE</scope>
    <source>
        <strain evidence="18">Whitten #5841</strain>
        <tissue evidence="18">Leaf</tissue>
    </source>
</reference>
<feature type="transmembrane region" description="Helical" evidence="16">
    <location>
        <begin position="53"/>
        <end position="73"/>
    </location>
</feature>
<dbReference type="EMBL" id="CM035412">
    <property type="protein sequence ID" value="KAH7433179.1"/>
    <property type="molecule type" value="Genomic_DNA"/>
</dbReference>
<keyword evidence="11 16" id="KW-1133">Transmembrane helix</keyword>
<dbReference type="Proteomes" id="UP000825935">
    <property type="component" value="Chromosome 7"/>
</dbReference>
<keyword evidence="7" id="KW-0479">Metal-binding</keyword>
<keyword evidence="5" id="KW-0808">Transferase</keyword>
<evidence type="ECO:0000256" key="5">
    <source>
        <dbReference type="ARBA" id="ARBA00022679"/>
    </source>
</evidence>
<evidence type="ECO:0000259" key="17">
    <source>
        <dbReference type="PROSITE" id="PS50089"/>
    </source>
</evidence>
<comment type="caution">
    <text evidence="18">The sequence shown here is derived from an EMBL/GenBank/DDBJ whole genome shotgun (WGS) entry which is preliminary data.</text>
</comment>
<evidence type="ECO:0000256" key="3">
    <source>
        <dbReference type="ARBA" id="ARBA00004906"/>
    </source>
</evidence>
<feature type="compositionally biased region" description="Low complexity" evidence="15">
    <location>
        <begin position="194"/>
        <end position="208"/>
    </location>
</feature>
<dbReference type="InterPro" id="IPR053238">
    <property type="entry name" value="RING-H2_zinc_finger"/>
</dbReference>
<keyword evidence="19" id="KW-1185">Reference proteome</keyword>
<evidence type="ECO:0000256" key="13">
    <source>
        <dbReference type="ARBA" id="ARBA00024209"/>
    </source>
</evidence>
<comment type="similarity">
    <text evidence="13">Belongs to the RING-type zinc finger family. ATL subfamily.</text>
</comment>
<dbReference type="GO" id="GO:0008270">
    <property type="term" value="F:zinc ion binding"/>
    <property type="evidence" value="ECO:0007669"/>
    <property type="project" value="UniProtKB-KW"/>
</dbReference>
<protein>
    <recommendedName>
        <fullName evidence="4">RING-type E3 ubiquitin transferase</fullName>
        <ecNumber evidence="4">2.3.2.27</ecNumber>
    </recommendedName>
</protein>
<evidence type="ECO:0000256" key="4">
    <source>
        <dbReference type="ARBA" id="ARBA00012483"/>
    </source>
</evidence>
<accession>A0A8T2ULK5</accession>
<evidence type="ECO:0000256" key="9">
    <source>
        <dbReference type="ARBA" id="ARBA00022786"/>
    </source>
</evidence>
<evidence type="ECO:0000256" key="1">
    <source>
        <dbReference type="ARBA" id="ARBA00000900"/>
    </source>
</evidence>
<evidence type="ECO:0000313" key="19">
    <source>
        <dbReference type="Proteomes" id="UP000825935"/>
    </source>
</evidence>
<keyword evidence="9" id="KW-0833">Ubl conjugation pathway</keyword>
<dbReference type="InterPro" id="IPR001841">
    <property type="entry name" value="Znf_RING"/>
</dbReference>
<dbReference type="CDD" id="cd16461">
    <property type="entry name" value="RING-H2_EL5-like"/>
    <property type="match status" value="1"/>
</dbReference>
<evidence type="ECO:0000256" key="16">
    <source>
        <dbReference type="SAM" id="Phobius"/>
    </source>
</evidence>
<sequence length="351" mass="38104">MYYYAQQFPRRLLLQETATSILASSPTSASDNNGRQLPADAFNFVTPFNPTMAIVFIVLLAAFFFIAFFSIYVKRHSIRAEDAAWGRGGANQGRPNEPPSQGVDPALLEKLPLVIYSSSKKKGSNVECVVCLTDFEEGETLCQLPKCRHVFHKDCIDMWLFSHTTCPLCRRSLMSGSTRSFRWGSGSGSLRLSLARRGSQRGSAAGTGPTTPIDGRATLDNETEMANLDRVRRNRLRRSHSTGHSLVMYAQRIDGSAAITEHPDVEETRSSDSDSGDGGGSLPSFRRSRSYAAVGGEAASTYTGISSWMRGAGASFKRALSIKKVNPAATSSLSATADAAVSFHRLGVALW</sequence>
<dbReference type="SMART" id="SM00184">
    <property type="entry name" value="RING"/>
    <property type="match status" value="1"/>
</dbReference>
<dbReference type="SUPFAM" id="SSF57850">
    <property type="entry name" value="RING/U-box"/>
    <property type="match status" value="1"/>
</dbReference>